<accession>A0A9D9N2N4</accession>
<dbReference type="PANTHER" id="PTHR11228:SF7">
    <property type="entry name" value="PQQA PEPTIDE CYCLASE"/>
    <property type="match status" value="1"/>
</dbReference>
<keyword evidence="3" id="KW-0479">Metal-binding</keyword>
<keyword evidence="4" id="KW-0408">Iron</keyword>
<reference evidence="8" key="2">
    <citation type="journal article" date="2021" name="PeerJ">
        <title>Extensive microbial diversity within the chicken gut microbiome revealed by metagenomics and culture.</title>
        <authorList>
            <person name="Gilroy R."/>
            <person name="Ravi A."/>
            <person name="Getino M."/>
            <person name="Pursley I."/>
            <person name="Horton D.L."/>
            <person name="Alikhan N.F."/>
            <person name="Baker D."/>
            <person name="Gharbi K."/>
            <person name="Hall N."/>
            <person name="Watson M."/>
            <person name="Adriaenssens E.M."/>
            <person name="Foster-Nyarko E."/>
            <person name="Jarju S."/>
            <person name="Secka A."/>
            <person name="Antonio M."/>
            <person name="Oren A."/>
            <person name="Chaudhuri R.R."/>
            <person name="La Ragione R."/>
            <person name="Hildebrand F."/>
            <person name="Pallen M.J."/>
        </authorList>
    </citation>
    <scope>NUCLEOTIDE SEQUENCE</scope>
    <source>
        <strain evidence="8">10532</strain>
    </source>
</reference>
<feature type="domain" description="4Fe4S-binding SPASM" evidence="7">
    <location>
        <begin position="228"/>
        <end position="278"/>
    </location>
</feature>
<dbReference type="PANTHER" id="PTHR11228">
    <property type="entry name" value="RADICAL SAM DOMAIN PROTEIN"/>
    <property type="match status" value="1"/>
</dbReference>
<evidence type="ECO:0000256" key="2">
    <source>
        <dbReference type="ARBA" id="ARBA00022691"/>
    </source>
</evidence>
<dbReference type="GO" id="GO:0003824">
    <property type="term" value="F:catalytic activity"/>
    <property type="evidence" value="ECO:0007669"/>
    <property type="project" value="InterPro"/>
</dbReference>
<dbReference type="Proteomes" id="UP000823638">
    <property type="component" value="Unassembled WGS sequence"/>
</dbReference>
<dbReference type="Pfam" id="PF13186">
    <property type="entry name" value="SPASM"/>
    <property type="match status" value="1"/>
</dbReference>
<name>A0A9D9N2N4_9SPIR</name>
<dbReference type="InterPro" id="IPR023885">
    <property type="entry name" value="4Fe4S-binding_SPASM_dom"/>
</dbReference>
<evidence type="ECO:0000256" key="3">
    <source>
        <dbReference type="ARBA" id="ARBA00022723"/>
    </source>
</evidence>
<evidence type="ECO:0000313" key="8">
    <source>
        <dbReference type="EMBL" id="MBO8457940.1"/>
    </source>
</evidence>
<dbReference type="SFLD" id="SFLDS00029">
    <property type="entry name" value="Radical_SAM"/>
    <property type="match status" value="1"/>
</dbReference>
<dbReference type="SFLD" id="SFLDG01067">
    <property type="entry name" value="SPASM/twitch_domain_containing"/>
    <property type="match status" value="1"/>
</dbReference>
<evidence type="ECO:0000256" key="5">
    <source>
        <dbReference type="ARBA" id="ARBA00023014"/>
    </source>
</evidence>
<dbReference type="Gene3D" id="3.20.20.70">
    <property type="entry name" value="Aldolase class I"/>
    <property type="match status" value="1"/>
</dbReference>
<organism evidence="8 9">
    <name type="scientific">Candidatus Gallitreponema excrementavium</name>
    <dbReference type="NCBI Taxonomy" id="2840840"/>
    <lineage>
        <taxon>Bacteria</taxon>
        <taxon>Pseudomonadati</taxon>
        <taxon>Spirochaetota</taxon>
        <taxon>Spirochaetia</taxon>
        <taxon>Spirochaetales</taxon>
        <taxon>Candidatus Gallitreponema</taxon>
    </lineage>
</organism>
<reference evidence="8" key="1">
    <citation type="submission" date="2020-10" db="EMBL/GenBank/DDBJ databases">
        <authorList>
            <person name="Gilroy R."/>
        </authorList>
    </citation>
    <scope>NUCLEOTIDE SEQUENCE</scope>
    <source>
        <strain evidence="8">10532</strain>
    </source>
</reference>
<feature type="domain" description="Radical SAM core" evidence="6">
    <location>
        <begin position="16"/>
        <end position="93"/>
    </location>
</feature>
<gene>
    <name evidence="8" type="ORF">IAA81_06900</name>
</gene>
<dbReference type="SUPFAM" id="SSF102114">
    <property type="entry name" value="Radical SAM enzymes"/>
    <property type="match status" value="1"/>
</dbReference>
<evidence type="ECO:0000259" key="6">
    <source>
        <dbReference type="Pfam" id="PF04055"/>
    </source>
</evidence>
<dbReference type="InterPro" id="IPR050377">
    <property type="entry name" value="Radical_SAM_PqqE_MftC-like"/>
</dbReference>
<proteinExistence type="predicted"/>
<dbReference type="GO" id="GO:0051536">
    <property type="term" value="F:iron-sulfur cluster binding"/>
    <property type="evidence" value="ECO:0007669"/>
    <property type="project" value="UniProtKB-KW"/>
</dbReference>
<comment type="cofactor">
    <cofactor evidence="1">
        <name>[4Fe-4S] cluster</name>
        <dbReference type="ChEBI" id="CHEBI:49883"/>
    </cofactor>
</comment>
<sequence>MKKGPGFKPDEIIFAVTDRCNLRCKHCFVTRKNIDLTPEDSINFLKSCLGSEISKIGFSGGEPFLNLNFLLEISTFAVGHGLMFDRVMTNGVWWGTEKQLKNSLESLYQTGFDGKIGISWDSFHNQSPEQIGKFCTTAFEIWGDGTVIEIQSVIPEERHGNHLTDNFRKLAEILGCKTKTFLNTRTGEGSVILENTTVYIKADCTPLCYKPEDPRSWRAKHWFRENYCRNSGQLLYVHPDGTIAPCCGTGNENPSLKIGSIKQTLLEILKQAEANEFVQICFKTGLLSEVRREAKKRNIFPGKTQDPCAACSLLCNFREQRFPCHQ</sequence>
<dbReference type="InterPro" id="IPR013785">
    <property type="entry name" value="Aldolase_TIM"/>
</dbReference>
<dbReference type="InterPro" id="IPR007197">
    <property type="entry name" value="rSAM"/>
</dbReference>
<dbReference type="CDD" id="cd01335">
    <property type="entry name" value="Radical_SAM"/>
    <property type="match status" value="1"/>
</dbReference>
<comment type="caution">
    <text evidence="8">The sequence shown here is derived from an EMBL/GenBank/DDBJ whole genome shotgun (WGS) entry which is preliminary data.</text>
</comment>
<dbReference type="Pfam" id="PF04055">
    <property type="entry name" value="Radical_SAM"/>
    <property type="match status" value="1"/>
</dbReference>
<evidence type="ECO:0000313" key="9">
    <source>
        <dbReference type="Proteomes" id="UP000823638"/>
    </source>
</evidence>
<dbReference type="EMBL" id="JADIMM010000080">
    <property type="protein sequence ID" value="MBO8457940.1"/>
    <property type="molecule type" value="Genomic_DNA"/>
</dbReference>
<dbReference type="CDD" id="cd21109">
    <property type="entry name" value="SPASM"/>
    <property type="match status" value="1"/>
</dbReference>
<evidence type="ECO:0000256" key="1">
    <source>
        <dbReference type="ARBA" id="ARBA00001966"/>
    </source>
</evidence>
<dbReference type="GO" id="GO:0046872">
    <property type="term" value="F:metal ion binding"/>
    <property type="evidence" value="ECO:0007669"/>
    <property type="project" value="UniProtKB-KW"/>
</dbReference>
<keyword evidence="5" id="KW-0411">Iron-sulfur</keyword>
<keyword evidence="2" id="KW-0949">S-adenosyl-L-methionine</keyword>
<dbReference type="InterPro" id="IPR058240">
    <property type="entry name" value="rSAM_sf"/>
</dbReference>
<protein>
    <submittedName>
        <fullName evidence="8">SPASM domain-containing protein</fullName>
    </submittedName>
</protein>
<evidence type="ECO:0000256" key="4">
    <source>
        <dbReference type="ARBA" id="ARBA00023004"/>
    </source>
</evidence>
<dbReference type="AlphaFoldDB" id="A0A9D9N2N4"/>
<evidence type="ECO:0000259" key="7">
    <source>
        <dbReference type="Pfam" id="PF13186"/>
    </source>
</evidence>